<evidence type="ECO:0000256" key="1">
    <source>
        <dbReference type="ARBA" id="ARBA00006845"/>
    </source>
</evidence>
<keyword evidence="4" id="KW-1185">Reference proteome</keyword>
<dbReference type="SUPFAM" id="SSF52038">
    <property type="entry name" value="Barstar-related"/>
    <property type="match status" value="1"/>
</dbReference>
<dbReference type="Gene3D" id="3.30.370.10">
    <property type="entry name" value="Barstar-like"/>
    <property type="match status" value="1"/>
</dbReference>
<evidence type="ECO:0000313" key="4">
    <source>
        <dbReference type="Proteomes" id="UP000308744"/>
    </source>
</evidence>
<proteinExistence type="inferred from homology"/>
<dbReference type="RefSeq" id="WP_107896133.1">
    <property type="nucleotide sequence ID" value="NZ_PYWM01000017.1"/>
</dbReference>
<sequence>MLEGTCCFNLEGLFNEFALKLKFPNYFGGNWDAFDECLNDLDWLDCHQYILFIKDFDHILADEKDEFGTFIDILKLTVDDWTSGRMNNIVSSATFHIVIHSESENNLLK</sequence>
<accession>A0A4U2ZDC9</accession>
<reference evidence="3 4" key="1">
    <citation type="submission" date="2019-04" db="EMBL/GenBank/DDBJ databases">
        <title>Lysinibacillus genome sequencing.</title>
        <authorList>
            <person name="Dunlap C."/>
        </authorList>
    </citation>
    <scope>NUCLEOTIDE SEQUENCE [LARGE SCALE GENOMIC DNA]</scope>
    <source>
        <strain evidence="3 4">CCTCC AB 2010389</strain>
    </source>
</reference>
<organism evidence="3 4">
    <name type="scientific">Lysinibacillus mangiferihumi</name>
    <dbReference type="NCBI Taxonomy" id="1130819"/>
    <lineage>
        <taxon>Bacteria</taxon>
        <taxon>Bacillati</taxon>
        <taxon>Bacillota</taxon>
        <taxon>Bacilli</taxon>
        <taxon>Bacillales</taxon>
        <taxon>Bacillaceae</taxon>
        <taxon>Lysinibacillus</taxon>
    </lineage>
</organism>
<dbReference type="InterPro" id="IPR000468">
    <property type="entry name" value="Barstar"/>
</dbReference>
<name>A0A4U2ZDC9_9BACI</name>
<dbReference type="Pfam" id="PF01337">
    <property type="entry name" value="Barstar"/>
    <property type="match status" value="1"/>
</dbReference>
<comment type="caution">
    <text evidence="3">The sequence shown here is derived from an EMBL/GenBank/DDBJ whole genome shotgun (WGS) entry which is preliminary data.</text>
</comment>
<evidence type="ECO:0000313" key="3">
    <source>
        <dbReference type="EMBL" id="TKI72487.1"/>
    </source>
</evidence>
<dbReference type="InterPro" id="IPR035905">
    <property type="entry name" value="Barstar-like_sf"/>
</dbReference>
<feature type="domain" description="Barstar (barnase inhibitor)" evidence="2">
    <location>
        <begin position="3"/>
        <end position="83"/>
    </location>
</feature>
<protein>
    <submittedName>
        <fullName evidence="3">Barstar family protein</fullName>
    </submittedName>
</protein>
<comment type="similarity">
    <text evidence="1">Belongs to the barstar family.</text>
</comment>
<dbReference type="Proteomes" id="UP000308744">
    <property type="component" value="Unassembled WGS sequence"/>
</dbReference>
<gene>
    <name evidence="3" type="ORF">FC756_01530</name>
</gene>
<dbReference type="EMBL" id="SZPU01000005">
    <property type="protein sequence ID" value="TKI72487.1"/>
    <property type="molecule type" value="Genomic_DNA"/>
</dbReference>
<dbReference type="AlphaFoldDB" id="A0A4U2ZDC9"/>
<evidence type="ECO:0000259" key="2">
    <source>
        <dbReference type="Pfam" id="PF01337"/>
    </source>
</evidence>